<reference evidence="1 2" key="1">
    <citation type="submission" date="2019-03" db="EMBL/GenBank/DDBJ databases">
        <title>Single cell metagenomics reveals metabolic interactions within the superorganism composed of flagellate Streblomastix strix and complex community of Bacteroidetes bacteria on its surface.</title>
        <authorList>
            <person name="Treitli S.C."/>
            <person name="Kolisko M."/>
            <person name="Husnik F."/>
            <person name="Keeling P."/>
            <person name="Hampl V."/>
        </authorList>
    </citation>
    <scope>NUCLEOTIDE SEQUENCE [LARGE SCALE GENOMIC DNA]</scope>
    <source>
        <strain evidence="1">ST1C</strain>
    </source>
</reference>
<proteinExistence type="predicted"/>
<evidence type="ECO:0000313" key="1">
    <source>
        <dbReference type="EMBL" id="KAA6360859.1"/>
    </source>
</evidence>
<evidence type="ECO:0000313" key="2">
    <source>
        <dbReference type="Proteomes" id="UP000324800"/>
    </source>
</evidence>
<gene>
    <name evidence="1" type="ORF">EZS28_043612</name>
</gene>
<comment type="caution">
    <text evidence="1">The sequence shown here is derived from an EMBL/GenBank/DDBJ whole genome shotgun (WGS) entry which is preliminary data.</text>
</comment>
<dbReference type="Proteomes" id="UP000324800">
    <property type="component" value="Unassembled WGS sequence"/>
</dbReference>
<accession>A0A5J4TSK0</accession>
<dbReference type="EMBL" id="SNRW01026351">
    <property type="protein sequence ID" value="KAA6360859.1"/>
    <property type="molecule type" value="Genomic_DNA"/>
</dbReference>
<name>A0A5J4TSK0_9EUKA</name>
<feature type="non-terminal residue" evidence="1">
    <location>
        <position position="101"/>
    </location>
</feature>
<dbReference type="AlphaFoldDB" id="A0A5J4TSK0"/>
<sequence>MDLDGMTTGLRYRPLSTAKRILRSILQKYPLALHFTMQTDQMDTEETVAGSNCRLQPTKIDTQIIMQSITLAMKTITIKLMIIESEEMKTNKDPAMKIYMN</sequence>
<organism evidence="1 2">
    <name type="scientific">Streblomastix strix</name>
    <dbReference type="NCBI Taxonomy" id="222440"/>
    <lineage>
        <taxon>Eukaryota</taxon>
        <taxon>Metamonada</taxon>
        <taxon>Preaxostyla</taxon>
        <taxon>Oxymonadida</taxon>
        <taxon>Streblomastigidae</taxon>
        <taxon>Streblomastix</taxon>
    </lineage>
</organism>
<protein>
    <submittedName>
        <fullName evidence="1">Uncharacterized protein</fullName>
    </submittedName>
</protein>